<evidence type="ECO:0000256" key="1">
    <source>
        <dbReference type="ARBA" id="ARBA00009986"/>
    </source>
</evidence>
<dbReference type="EMBL" id="JABCKV010000251">
    <property type="protein sequence ID" value="KAG5641768.1"/>
    <property type="molecule type" value="Genomic_DNA"/>
</dbReference>
<organism evidence="4 5">
    <name type="scientific">Asterophora parasitica</name>
    <dbReference type="NCBI Taxonomy" id="117018"/>
    <lineage>
        <taxon>Eukaryota</taxon>
        <taxon>Fungi</taxon>
        <taxon>Dikarya</taxon>
        <taxon>Basidiomycota</taxon>
        <taxon>Agaricomycotina</taxon>
        <taxon>Agaricomycetes</taxon>
        <taxon>Agaricomycetidae</taxon>
        <taxon>Agaricales</taxon>
        <taxon>Tricholomatineae</taxon>
        <taxon>Lyophyllaceae</taxon>
        <taxon>Asterophora</taxon>
    </lineage>
</organism>
<dbReference type="InterPro" id="IPR015590">
    <property type="entry name" value="Aldehyde_DH_dom"/>
</dbReference>
<name>A0A9P7G186_9AGAR</name>
<evidence type="ECO:0000259" key="3">
    <source>
        <dbReference type="Pfam" id="PF00171"/>
    </source>
</evidence>
<dbReference type="GO" id="GO:0005737">
    <property type="term" value="C:cytoplasm"/>
    <property type="evidence" value="ECO:0007669"/>
    <property type="project" value="TreeGrafter"/>
</dbReference>
<keyword evidence="2" id="KW-0560">Oxidoreductase</keyword>
<feature type="domain" description="Aldehyde dehydrogenase" evidence="3">
    <location>
        <begin position="12"/>
        <end position="181"/>
    </location>
</feature>
<dbReference type="OrthoDB" id="440325at2759"/>
<dbReference type="PANTHER" id="PTHR43570">
    <property type="entry name" value="ALDEHYDE DEHYDROGENASE"/>
    <property type="match status" value="1"/>
</dbReference>
<evidence type="ECO:0000313" key="4">
    <source>
        <dbReference type="EMBL" id="KAG5641768.1"/>
    </source>
</evidence>
<dbReference type="GO" id="GO:0006081">
    <property type="term" value="P:aldehyde metabolic process"/>
    <property type="evidence" value="ECO:0007669"/>
    <property type="project" value="InterPro"/>
</dbReference>
<comment type="similarity">
    <text evidence="1">Belongs to the aldehyde dehydrogenase family.</text>
</comment>
<dbReference type="InterPro" id="IPR012394">
    <property type="entry name" value="Aldehyde_DH_NAD(P)"/>
</dbReference>
<accession>A0A9P7G186</accession>
<protein>
    <recommendedName>
        <fullName evidence="3">Aldehyde dehydrogenase domain-containing protein</fullName>
    </recommendedName>
</protein>
<dbReference type="Proteomes" id="UP000775547">
    <property type="component" value="Unassembled WGS sequence"/>
</dbReference>
<dbReference type="SUPFAM" id="SSF53720">
    <property type="entry name" value="ALDH-like"/>
    <property type="match status" value="1"/>
</dbReference>
<reference evidence="4" key="1">
    <citation type="submission" date="2020-07" db="EMBL/GenBank/DDBJ databases">
        <authorList>
            <person name="Nieuwenhuis M."/>
            <person name="Van De Peppel L.J.J."/>
        </authorList>
    </citation>
    <scope>NUCLEOTIDE SEQUENCE</scope>
    <source>
        <strain evidence="4">AP01</strain>
        <tissue evidence="4">Mycelium</tissue>
    </source>
</reference>
<comment type="caution">
    <text evidence="4">The sequence shown here is derived from an EMBL/GenBank/DDBJ whole genome shotgun (WGS) entry which is preliminary data.</text>
</comment>
<evidence type="ECO:0000256" key="2">
    <source>
        <dbReference type="ARBA" id="ARBA00023002"/>
    </source>
</evidence>
<dbReference type="PANTHER" id="PTHR43570:SF16">
    <property type="entry name" value="ALDEHYDE DEHYDROGENASE TYPE III, ISOFORM Q"/>
    <property type="match status" value="1"/>
</dbReference>
<gene>
    <name evidence="4" type="ORF">DXG03_004263</name>
</gene>
<keyword evidence="5" id="KW-1185">Reference proteome</keyword>
<reference evidence="4" key="2">
    <citation type="submission" date="2021-10" db="EMBL/GenBank/DDBJ databases">
        <title>Phylogenomics reveals ancestral predisposition of the termite-cultivated fungus Termitomyces towards a domesticated lifestyle.</title>
        <authorList>
            <person name="Auxier B."/>
            <person name="Grum-Grzhimaylo A."/>
            <person name="Cardenas M.E."/>
            <person name="Lodge J.D."/>
            <person name="Laessoe T."/>
            <person name="Pedersen O."/>
            <person name="Smith M.E."/>
            <person name="Kuyper T.W."/>
            <person name="Franco-Molano E.A."/>
            <person name="Baroni T.J."/>
            <person name="Aanen D.K."/>
        </authorList>
    </citation>
    <scope>NUCLEOTIDE SEQUENCE</scope>
    <source>
        <strain evidence="4">AP01</strain>
        <tissue evidence="4">Mycelium</tissue>
    </source>
</reference>
<dbReference type="InterPro" id="IPR016162">
    <property type="entry name" value="Ald_DH_N"/>
</dbReference>
<dbReference type="InterPro" id="IPR016161">
    <property type="entry name" value="Ald_DH/histidinol_DH"/>
</dbReference>
<dbReference type="AlphaFoldDB" id="A0A9P7G186"/>
<proteinExistence type="inferred from homology"/>
<sequence length="195" mass="21544">MPGLVYTPLEELEKIHAELRDGYQSGKLKSIEYRKYQLLQLGYLLKDNSQRFQEALATDLGRPPLEAHFLEITTSIGDVKTAYSNVEKWAKAERPPFSLNFTVMRPIIYKEAKGAVLIISPFNYPVWLAVGPTAGAIAAGNSVLLKPSELTPATSSLLAELIPQYLDSDLVRVVNGAIPETTRVCHSATSNEQRA</sequence>
<dbReference type="Gene3D" id="3.40.605.10">
    <property type="entry name" value="Aldehyde Dehydrogenase, Chain A, domain 1"/>
    <property type="match status" value="1"/>
</dbReference>
<dbReference type="GO" id="GO:0004029">
    <property type="term" value="F:aldehyde dehydrogenase (NAD+) activity"/>
    <property type="evidence" value="ECO:0007669"/>
    <property type="project" value="TreeGrafter"/>
</dbReference>
<evidence type="ECO:0000313" key="5">
    <source>
        <dbReference type="Proteomes" id="UP000775547"/>
    </source>
</evidence>
<dbReference type="Pfam" id="PF00171">
    <property type="entry name" value="Aldedh"/>
    <property type="match status" value="1"/>
</dbReference>